<comment type="caution">
    <text evidence="3">The sequence shown here is derived from an EMBL/GenBank/DDBJ whole genome shotgun (WGS) entry which is preliminary data.</text>
</comment>
<dbReference type="InterPro" id="IPR036366">
    <property type="entry name" value="PGBDSf"/>
</dbReference>
<accession>A0A1Z8AKU2</accession>
<reference evidence="4" key="1">
    <citation type="journal article" date="2017" name="Proc. Natl. Acad. Sci. U.S.A.">
        <title>Simulation of Deepwater Horizon oil plume reveals substrate specialization within a complex community of hydrocarbon-degraders.</title>
        <authorList>
            <person name="Hu P."/>
            <person name="Dubinsky E.A."/>
            <person name="Probst A.J."/>
            <person name="Wang J."/>
            <person name="Sieber C.M.K."/>
            <person name="Tom L.M."/>
            <person name="Gardinali P."/>
            <person name="Banfield J.F."/>
            <person name="Atlas R.M."/>
            <person name="Andersen G.L."/>
        </authorList>
    </citation>
    <scope>NUCLEOTIDE SEQUENCE [LARGE SCALE GENOMIC DNA]</scope>
</reference>
<dbReference type="Gene3D" id="1.10.101.10">
    <property type="entry name" value="PGBD-like superfamily/PGBD"/>
    <property type="match status" value="1"/>
</dbReference>
<feature type="region of interest" description="Disordered" evidence="1">
    <location>
        <begin position="63"/>
        <end position="84"/>
    </location>
</feature>
<feature type="transmembrane region" description="Helical" evidence="2">
    <location>
        <begin position="20"/>
        <end position="39"/>
    </location>
</feature>
<evidence type="ECO:0000313" key="4">
    <source>
        <dbReference type="Proteomes" id="UP000196102"/>
    </source>
</evidence>
<dbReference type="EMBL" id="MAAX01000189">
    <property type="protein sequence ID" value="OUS10798.1"/>
    <property type="molecule type" value="Genomic_DNA"/>
</dbReference>
<keyword evidence="2" id="KW-0812">Transmembrane</keyword>
<evidence type="ECO:0000256" key="1">
    <source>
        <dbReference type="SAM" id="MobiDB-lite"/>
    </source>
</evidence>
<dbReference type="AlphaFoldDB" id="A0A1Z8AKU2"/>
<evidence type="ECO:0000313" key="3">
    <source>
        <dbReference type="EMBL" id="OUS10798.1"/>
    </source>
</evidence>
<feature type="compositionally biased region" description="Low complexity" evidence="1">
    <location>
        <begin position="63"/>
        <end position="81"/>
    </location>
</feature>
<proteinExistence type="predicted"/>
<keyword evidence="2" id="KW-0472">Membrane</keyword>
<protein>
    <recommendedName>
        <fullName evidence="5">Peptidoglycan binding-like domain-containing protein</fullName>
    </recommendedName>
</protein>
<sequence length="165" mass="18222">MKKIVTKPKKTFFEQNKDLIVVGSVIVVLAGGAVAYMYYKKKKDQKEGDLAQNQESTPQIIPINTTIPVSSSSGSSSSSSSTPRIKYVKTGYPLKYRTRHQDVKTLQAYLKIYKENLGKSGSKRDGVDGVFGPLTLKAAKKRLGKSEFTEKDIAGMRRALKMVGK</sequence>
<dbReference type="RefSeq" id="WP_303687776.1">
    <property type="nucleotide sequence ID" value="NZ_MAAX01000189.1"/>
</dbReference>
<organism evidence="3 4">
    <name type="scientific">Nonlabens dokdonensis</name>
    <dbReference type="NCBI Taxonomy" id="328515"/>
    <lineage>
        <taxon>Bacteria</taxon>
        <taxon>Pseudomonadati</taxon>
        <taxon>Bacteroidota</taxon>
        <taxon>Flavobacteriia</taxon>
        <taxon>Flavobacteriales</taxon>
        <taxon>Flavobacteriaceae</taxon>
        <taxon>Nonlabens</taxon>
    </lineage>
</organism>
<keyword evidence="2" id="KW-1133">Transmembrane helix</keyword>
<name>A0A1Z8AKU2_9FLAO</name>
<evidence type="ECO:0000256" key="2">
    <source>
        <dbReference type="SAM" id="Phobius"/>
    </source>
</evidence>
<evidence type="ECO:0008006" key="5">
    <source>
        <dbReference type="Google" id="ProtNLM"/>
    </source>
</evidence>
<gene>
    <name evidence="3" type="ORF">A9Q93_12455</name>
</gene>
<dbReference type="Proteomes" id="UP000196102">
    <property type="component" value="Unassembled WGS sequence"/>
</dbReference>